<name>A0AAE6M1L9_LEUCA</name>
<dbReference type="InterPro" id="IPR036291">
    <property type="entry name" value="NAD(P)-bd_dom_sf"/>
</dbReference>
<dbReference type="SUPFAM" id="SSF51735">
    <property type="entry name" value="NAD(P)-binding Rossmann-fold domains"/>
    <property type="match status" value="1"/>
</dbReference>
<evidence type="ECO:0000259" key="1">
    <source>
        <dbReference type="Pfam" id="PF13460"/>
    </source>
</evidence>
<dbReference type="Gene3D" id="3.90.25.10">
    <property type="entry name" value="UDP-galactose 4-epimerase, domain 1"/>
    <property type="match status" value="1"/>
</dbReference>
<dbReference type="GeneID" id="61186246"/>
<accession>A0AAE6M1L9</accession>
<dbReference type="PANTHER" id="PTHR47129">
    <property type="entry name" value="QUINONE OXIDOREDUCTASE 2"/>
    <property type="match status" value="1"/>
</dbReference>
<dbReference type="Proteomes" id="UP000321332">
    <property type="component" value="Chromosome"/>
</dbReference>
<dbReference type="EMBL" id="CP042374">
    <property type="protein sequence ID" value="QEA32765.1"/>
    <property type="molecule type" value="Genomic_DNA"/>
</dbReference>
<evidence type="ECO:0000313" key="2">
    <source>
        <dbReference type="EMBL" id="QEA32765.1"/>
    </source>
</evidence>
<dbReference type="OMA" id="NGWYHEN"/>
<gene>
    <name evidence="2" type="ORF">FGL89_00740</name>
</gene>
<dbReference type="InterPro" id="IPR052718">
    <property type="entry name" value="NmrA-type_oxidoreductase"/>
</dbReference>
<proteinExistence type="predicted"/>
<organism evidence="2 3">
    <name type="scientific">Leuconostoc carnosum</name>
    <dbReference type="NCBI Taxonomy" id="1252"/>
    <lineage>
        <taxon>Bacteria</taxon>
        <taxon>Bacillati</taxon>
        <taxon>Bacillota</taxon>
        <taxon>Bacilli</taxon>
        <taxon>Lactobacillales</taxon>
        <taxon>Lactobacillaceae</taxon>
        <taxon>Leuconostoc</taxon>
    </lineage>
</organism>
<dbReference type="PANTHER" id="PTHR47129:SF1">
    <property type="entry name" value="NMRA-LIKE DOMAIN-CONTAINING PROTEIN"/>
    <property type="match status" value="1"/>
</dbReference>
<dbReference type="Pfam" id="PF13460">
    <property type="entry name" value="NAD_binding_10"/>
    <property type="match status" value="1"/>
</dbReference>
<dbReference type="InterPro" id="IPR016040">
    <property type="entry name" value="NAD(P)-bd_dom"/>
</dbReference>
<protein>
    <submittedName>
        <fullName evidence="2">SDR family NAD(P)-dependent oxidoreductase</fullName>
    </submittedName>
</protein>
<reference evidence="2 3" key="1">
    <citation type="submission" date="2019-06" db="EMBL/GenBank/DDBJ databases">
        <title>Genome analyses of bacteria isolated from kimchi.</title>
        <authorList>
            <person name="Lee S."/>
            <person name="Ahn S."/>
            <person name="Roh S."/>
        </authorList>
    </citation>
    <scope>NUCLEOTIDE SEQUENCE [LARGE SCALE GENOMIC DNA]</scope>
    <source>
        <strain evidence="2 3">CBA3620</strain>
    </source>
</reference>
<dbReference type="AlphaFoldDB" id="A0AAE6M1L9"/>
<dbReference type="Gene3D" id="3.40.50.720">
    <property type="entry name" value="NAD(P)-binding Rossmann-like Domain"/>
    <property type="match status" value="1"/>
</dbReference>
<dbReference type="RefSeq" id="WP_014974361.1">
    <property type="nucleotide sequence ID" value="NZ_CP042374.1"/>
</dbReference>
<sequence>MKYAITAATGKFGQAAVTHLLKTVPHEEIVLIARDLDKAKKIFGNVEVREASYDNVDQMITALEGIDRVLFISSQPGGRVERVDQHLNMVKALSASNVKFVAYTSFPKAETSSSFLASDHKATENAIKAAGIPHAFLRNNWYIENEIGFLSSGVANHIAAYWADNHAGWALEREYAEGAIKVLTQIENKEVYEFSGPAKNFNDLGEALKVATNQNVKIVKMPASDYTAQLEKTGLDHDTAVLFTSFQKPIDDGSLETSSTDLVDVLGHNLKRLPNAIQEILEK</sequence>
<evidence type="ECO:0000313" key="3">
    <source>
        <dbReference type="Proteomes" id="UP000321332"/>
    </source>
</evidence>
<feature type="domain" description="NAD(P)-binding" evidence="1">
    <location>
        <begin position="8"/>
        <end position="145"/>
    </location>
</feature>